<dbReference type="EMBL" id="AODE01000026">
    <property type="protein sequence ID" value="EUJ27363.1"/>
    <property type="molecule type" value="Genomic_DNA"/>
</dbReference>
<protein>
    <submittedName>
        <fullName evidence="1">Uncharacterized protein</fullName>
    </submittedName>
</protein>
<dbReference type="Proteomes" id="UP000019254">
    <property type="component" value="Unassembled WGS sequence"/>
</dbReference>
<gene>
    <name evidence="1" type="ORF">PCORN_13577</name>
</gene>
<organism evidence="1 2">
    <name type="scientific">Listeria cornellensis FSL F6-0969</name>
    <dbReference type="NCBI Taxonomy" id="1265820"/>
    <lineage>
        <taxon>Bacteria</taxon>
        <taxon>Bacillati</taxon>
        <taxon>Bacillota</taxon>
        <taxon>Bacilli</taxon>
        <taxon>Bacillales</taxon>
        <taxon>Listeriaceae</taxon>
        <taxon>Listeria</taxon>
    </lineage>
</organism>
<reference evidence="1 2" key="1">
    <citation type="journal article" date="2014" name="Int. J. Syst. Evol. Microbiol.">
        <title>Listeria floridensis sp. nov., Listeria aquatica sp. nov., Listeria cornellensis sp. nov., Listeria riparia sp. nov. and Listeria grandensis sp. nov., from agricultural and natural environments.</title>
        <authorList>
            <person name="den Bakker H.C."/>
            <person name="Warchocki S."/>
            <person name="Wright E.M."/>
            <person name="Allred A.F."/>
            <person name="Ahlstrom C."/>
            <person name="Manuel C.S."/>
            <person name="Stasiewicz M.J."/>
            <person name="Burrell A."/>
            <person name="Roof S."/>
            <person name="Strawn L."/>
            <person name="Fortes E.D."/>
            <person name="Nightingale K.K."/>
            <person name="Kephart D."/>
            <person name="Wiedmann M."/>
        </authorList>
    </citation>
    <scope>NUCLEOTIDE SEQUENCE [LARGE SCALE GENOMIC DNA]</scope>
    <source>
        <strain evidence="2">FSL F6-969</strain>
    </source>
</reference>
<dbReference type="PATRIC" id="fig|1265820.5.peg.2675"/>
<evidence type="ECO:0000313" key="2">
    <source>
        <dbReference type="Proteomes" id="UP000019254"/>
    </source>
</evidence>
<proteinExistence type="predicted"/>
<dbReference type="AlphaFoldDB" id="W7C3X9"/>
<dbReference type="STRING" id="1265820.PCORN_13577"/>
<comment type="caution">
    <text evidence="1">The sequence shown here is derived from an EMBL/GenBank/DDBJ whole genome shotgun (WGS) entry which is preliminary data.</text>
</comment>
<name>W7C3X9_9LIST</name>
<accession>W7C3X9</accession>
<keyword evidence="2" id="KW-1185">Reference proteome</keyword>
<sequence>MDLYSKGFEPQTQADEYAIKMAWLQRHELNLDKETNCISTKERGFIANVMMAALCATPLRNVL</sequence>
<evidence type="ECO:0000313" key="1">
    <source>
        <dbReference type="EMBL" id="EUJ27363.1"/>
    </source>
</evidence>